<dbReference type="PANTHER" id="PTHR11502">
    <property type="entry name" value="40S RIBOSOMAL PROTEIN S6"/>
    <property type="match status" value="1"/>
</dbReference>
<feature type="region of interest" description="Disordered" evidence="4">
    <location>
        <begin position="1"/>
        <end position="33"/>
    </location>
</feature>
<dbReference type="InterPro" id="IPR001377">
    <property type="entry name" value="Ribosomal_eS6"/>
</dbReference>
<dbReference type="InterPro" id="IPR018282">
    <property type="entry name" value="Ribosomal_eS6_CS"/>
</dbReference>
<dbReference type="Proteomes" id="UP001476247">
    <property type="component" value="Unassembled WGS sequence"/>
</dbReference>
<feature type="compositionally biased region" description="Low complexity" evidence="4">
    <location>
        <begin position="400"/>
        <end position="411"/>
    </location>
</feature>
<keyword evidence="7" id="KW-1185">Reference proteome</keyword>
<dbReference type="CDD" id="cd00159">
    <property type="entry name" value="RhoGAP"/>
    <property type="match status" value="1"/>
</dbReference>
<feature type="domain" description="Rho-GAP" evidence="5">
    <location>
        <begin position="125"/>
        <end position="373"/>
    </location>
</feature>
<reference evidence="6 7" key="1">
    <citation type="submission" date="2024-04" db="EMBL/GenBank/DDBJ databases">
        <title>genome sequences of Mucor flavus KT1a and Helicostylum pulchrum KT1b strains isolation_sourced from the surface of a dry-aged beef.</title>
        <authorList>
            <person name="Toyotome T."/>
            <person name="Hosono M."/>
            <person name="Torimaru M."/>
            <person name="Fukuda K."/>
            <person name="Mikami N."/>
        </authorList>
    </citation>
    <scope>NUCLEOTIDE SEQUENCE [LARGE SCALE GENOMIC DNA]</scope>
    <source>
        <strain evidence="6 7">KT1b</strain>
    </source>
</reference>
<organism evidence="6 7">
    <name type="scientific">Helicostylum pulchrum</name>
    <dbReference type="NCBI Taxonomy" id="562976"/>
    <lineage>
        <taxon>Eukaryota</taxon>
        <taxon>Fungi</taxon>
        <taxon>Fungi incertae sedis</taxon>
        <taxon>Mucoromycota</taxon>
        <taxon>Mucoromycotina</taxon>
        <taxon>Mucoromycetes</taxon>
        <taxon>Mucorales</taxon>
        <taxon>Mucorineae</taxon>
        <taxon>Mucoraceae</taxon>
        <taxon>Helicostylum</taxon>
    </lineage>
</organism>
<dbReference type="Pfam" id="PF01092">
    <property type="entry name" value="Ribosomal_S6e"/>
    <property type="match status" value="1"/>
</dbReference>
<evidence type="ECO:0000256" key="2">
    <source>
        <dbReference type="ARBA" id="ARBA00022980"/>
    </source>
</evidence>
<feature type="compositionally biased region" description="Low complexity" evidence="4">
    <location>
        <begin position="1"/>
        <end position="21"/>
    </location>
</feature>
<dbReference type="InterPro" id="IPR020924">
    <property type="entry name" value="Ribosomal_eS6_arc"/>
</dbReference>
<evidence type="ECO:0000313" key="6">
    <source>
        <dbReference type="EMBL" id="GAA5806035.1"/>
    </source>
</evidence>
<feature type="compositionally biased region" description="Polar residues" evidence="4">
    <location>
        <begin position="426"/>
        <end position="441"/>
    </location>
</feature>
<feature type="compositionally biased region" description="Basic and acidic residues" evidence="4">
    <location>
        <begin position="695"/>
        <end position="705"/>
    </location>
</feature>
<dbReference type="SMART" id="SM01405">
    <property type="entry name" value="Ribosomal_S6e"/>
    <property type="match status" value="1"/>
</dbReference>
<evidence type="ECO:0000256" key="3">
    <source>
        <dbReference type="ARBA" id="ARBA00023274"/>
    </source>
</evidence>
<accession>A0ABP9YGR4</accession>
<feature type="compositionally biased region" description="Pro residues" evidence="4">
    <location>
        <begin position="412"/>
        <end position="421"/>
    </location>
</feature>
<dbReference type="PROSITE" id="PS50238">
    <property type="entry name" value="RHOGAP"/>
    <property type="match status" value="1"/>
</dbReference>
<feature type="region of interest" description="Disordered" evidence="4">
    <location>
        <begin position="683"/>
        <end position="735"/>
    </location>
</feature>
<dbReference type="SUPFAM" id="SSF48350">
    <property type="entry name" value="GTPase activation domain, GAP"/>
    <property type="match status" value="1"/>
</dbReference>
<evidence type="ECO:0000256" key="4">
    <source>
        <dbReference type="SAM" id="MobiDB-lite"/>
    </source>
</evidence>
<evidence type="ECO:0000313" key="7">
    <source>
        <dbReference type="Proteomes" id="UP001476247"/>
    </source>
</evidence>
<keyword evidence="3" id="KW-0687">Ribonucleoprotein</keyword>
<feature type="compositionally biased region" description="Basic residues" evidence="4">
    <location>
        <begin position="683"/>
        <end position="694"/>
    </location>
</feature>
<feature type="region of interest" description="Disordered" evidence="4">
    <location>
        <begin position="341"/>
        <end position="378"/>
    </location>
</feature>
<dbReference type="InterPro" id="IPR000198">
    <property type="entry name" value="RhoGAP_dom"/>
</dbReference>
<feature type="region of interest" description="Disordered" evidence="4">
    <location>
        <begin position="396"/>
        <end position="461"/>
    </location>
</feature>
<evidence type="ECO:0000259" key="5">
    <source>
        <dbReference type="PROSITE" id="PS50238"/>
    </source>
</evidence>
<name>A0ABP9YGR4_9FUNG</name>
<dbReference type="Gene3D" id="1.10.555.10">
    <property type="entry name" value="Rho GTPase activation protein"/>
    <property type="match status" value="1"/>
</dbReference>
<comment type="caution">
    <text evidence="6">The sequence shown here is derived from an EMBL/GenBank/DDBJ whole genome shotgun (WGS) entry which is preliminary data.</text>
</comment>
<dbReference type="Gene3D" id="1.20.5.2650">
    <property type="match status" value="1"/>
</dbReference>
<dbReference type="SMART" id="SM00324">
    <property type="entry name" value="RhoGAP"/>
    <property type="match status" value="1"/>
</dbReference>
<comment type="similarity">
    <text evidence="1">Belongs to the eukaryotic ribosomal protein eS6 family.</text>
</comment>
<dbReference type="PROSITE" id="PS00578">
    <property type="entry name" value="RIBOSOMAL_S6E"/>
    <property type="match status" value="1"/>
</dbReference>
<dbReference type="Pfam" id="PF00620">
    <property type="entry name" value="RhoGAP"/>
    <property type="match status" value="1"/>
</dbReference>
<protein>
    <recommendedName>
        <fullName evidence="5">Rho-GAP domain-containing protein</fullName>
    </recommendedName>
</protein>
<feature type="compositionally biased region" description="Basic and acidic residues" evidence="4">
    <location>
        <begin position="712"/>
        <end position="725"/>
    </location>
</feature>
<dbReference type="HAMAP" id="MF_00512">
    <property type="entry name" value="Ribosomal_eS6"/>
    <property type="match status" value="1"/>
</dbReference>
<dbReference type="InterPro" id="IPR008936">
    <property type="entry name" value="Rho_GTPase_activation_prot"/>
</dbReference>
<dbReference type="EMBL" id="BAABUJ010000055">
    <property type="protein sequence ID" value="GAA5806035.1"/>
    <property type="molecule type" value="Genomic_DNA"/>
</dbReference>
<evidence type="ECO:0000256" key="1">
    <source>
        <dbReference type="ARBA" id="ARBA00009312"/>
    </source>
</evidence>
<gene>
    <name evidence="6" type="ORF">HPULCUR_011563</name>
</gene>
<sequence>MRPHSTLSDSDSDSTMSSAFSDNDDGHSLNNSSSSQQFFAKLVQNTRSKVEQKTSVINATMQEKLPEWKQRGAMYSTKAKETSMEWSRRGKVAVDRWKKDRADEDTPYPTYRQPSQGSENAVFGMPLEVAVALTKLDADDLIPAVFRRCIEYLNSVGVHEVGIYRIPGSTITVNKLRAIFNDGSDVDFDVTRPDPHAVGTLLKMYLRELPEPIIPFELTNEYTQQFMKSIQTSDEIDKKAMEETIDVSTSLSPNIDASQLPPISPDLLKTVRSITSKLPIYNFCLLQLLCRHLKRVADNEEENRMSISNLAVIFIPTLNMGRALFHCMVEHYFEIFEGRNRPAGPVSNSSSSTSSKATTIVPPPLPQKPRNLTMDHHGTKPKKIVHAKTMSDTHLIMNNNPVTTSPVSLSPKVPPPKPNRSPLPNHQRQQSESQPYTGTSNPLLPRPRVPLKPRSKSLSSPVYKLNHHSEDDDILQKTSGRVEAIGRQFDPTATMKLNIANPATGCQKLIEIEDERRLRGFYDKRMAQEVSGDSLGGEFKGYVFRISGGNDKQGFPMKQGVLLPYRVKLLMSKGHSCYRPRRTGERKRKSVRGCIVGSDLSVLSLVVVKQGEQEIPGLTDTTVPKRLGPKRASKIRKFFNLSKEDDVRKYVIRREIQPKGEGKKAYTKAPKIQRLVTPLTLQRKRHRQALKRRRAEASREAESDYKQLLAKRVKETKDKKIERRRTSSMQKSASA</sequence>
<keyword evidence="2" id="KW-0689">Ribosomal protein</keyword>
<proteinExistence type="inferred from homology"/>